<dbReference type="AlphaFoldDB" id="A0AAW9U8N2"/>
<proteinExistence type="predicted"/>
<dbReference type="Proteomes" id="UP000452188">
    <property type="component" value="Unassembled WGS sequence"/>
</dbReference>
<comment type="caution">
    <text evidence="1">The sequence shown here is derived from an EMBL/GenBank/DDBJ whole genome shotgun (WGS) entry which is preliminary data.</text>
</comment>
<dbReference type="EMBL" id="WJMV01000003">
    <property type="protein sequence ID" value="MRG74552.1"/>
    <property type="molecule type" value="Genomic_DNA"/>
</dbReference>
<protein>
    <submittedName>
        <fullName evidence="1">Uncharacterized protein</fullName>
    </submittedName>
</protein>
<evidence type="ECO:0000313" key="1">
    <source>
        <dbReference type="EMBL" id="MRG74552.1"/>
    </source>
</evidence>
<sequence length="107" mass="13298">MRKKERLKKKRLARIERRKKRYSQEVDRRNRPWYWVNDTDNNEWIYVDHCFNYIRIFYRPGGDRGSIRVKGRDMVGRWKNYKKISQLILSQDKNAFKKAKSSKNKEE</sequence>
<accession>A0AAW9U8N2</accession>
<dbReference type="RefSeq" id="WP_019253505.1">
    <property type="nucleotide sequence ID" value="NZ_JAVRDL010000003.1"/>
</dbReference>
<name>A0AAW9U8N2_LIMRT</name>
<evidence type="ECO:0000313" key="2">
    <source>
        <dbReference type="Proteomes" id="UP000452188"/>
    </source>
</evidence>
<organism evidence="1 2">
    <name type="scientific">Limosilactobacillus reuteri</name>
    <name type="common">Lactobacillus reuteri</name>
    <dbReference type="NCBI Taxonomy" id="1598"/>
    <lineage>
        <taxon>Bacteria</taxon>
        <taxon>Bacillati</taxon>
        <taxon>Bacillota</taxon>
        <taxon>Bacilli</taxon>
        <taxon>Lactobacillales</taxon>
        <taxon>Lactobacillaceae</taxon>
        <taxon>Limosilactobacillus</taxon>
    </lineage>
</organism>
<reference evidence="1 2" key="1">
    <citation type="submission" date="2019-11" db="EMBL/GenBank/DDBJ databases">
        <title>Draft genome sequence of 12 host-associated Lactobacillus reuteri rodent strains.</title>
        <authorList>
            <person name="Zhang S."/>
            <person name="Ozcam M."/>
            <person name="Van Pijkeren J.P."/>
        </authorList>
    </citation>
    <scope>NUCLEOTIDE SEQUENCE [LARGE SCALE GENOMIC DNA]</scope>
    <source>
        <strain evidence="1 2">6799jm-1</strain>
    </source>
</reference>
<gene>
    <name evidence="1" type="ORF">GIX79_01995</name>
</gene>